<feature type="region of interest" description="Disordered" evidence="1">
    <location>
        <begin position="1"/>
        <end position="24"/>
    </location>
</feature>
<keyword evidence="3" id="KW-1185">Reference proteome</keyword>
<comment type="caution">
    <text evidence="2">The sequence shown here is derived from an EMBL/GenBank/DDBJ whole genome shotgun (WGS) entry which is preliminary data.</text>
</comment>
<accession>A0A9P4MG38</accession>
<dbReference type="Pfam" id="PF16093">
    <property type="entry name" value="PAC4"/>
    <property type="match status" value="1"/>
</dbReference>
<evidence type="ECO:0000313" key="2">
    <source>
        <dbReference type="EMBL" id="KAF2104139.1"/>
    </source>
</evidence>
<dbReference type="EMBL" id="ML978121">
    <property type="protein sequence ID" value="KAF2104139.1"/>
    <property type="molecule type" value="Genomic_DNA"/>
</dbReference>
<dbReference type="Gene3D" id="3.30.230.100">
    <property type="match status" value="1"/>
</dbReference>
<proteinExistence type="predicted"/>
<gene>
    <name evidence="2" type="ORF">NA57DRAFT_50984</name>
</gene>
<name>A0A9P4MG38_9PEZI</name>
<sequence>MAEATMTNGFHASSSPSKPAQLSFPMPHAPHVRINIHLSILQHCILLFLATSSVESGEGGCSMGSFVYALPNRLSPSTPLSTSLYGSSSSSAQMDFATRIAKIISKKTSKPTYVSNSISFASTARGGAVEEEMDGLTRCVEVVLGEVEKASRMSNAAKELGEV</sequence>
<evidence type="ECO:0000256" key="1">
    <source>
        <dbReference type="SAM" id="MobiDB-lite"/>
    </source>
</evidence>
<reference evidence="2" key="1">
    <citation type="journal article" date="2020" name="Stud. Mycol.">
        <title>101 Dothideomycetes genomes: a test case for predicting lifestyles and emergence of pathogens.</title>
        <authorList>
            <person name="Haridas S."/>
            <person name="Albert R."/>
            <person name="Binder M."/>
            <person name="Bloem J."/>
            <person name="Labutti K."/>
            <person name="Salamov A."/>
            <person name="Andreopoulos B."/>
            <person name="Baker S."/>
            <person name="Barry K."/>
            <person name="Bills G."/>
            <person name="Bluhm B."/>
            <person name="Cannon C."/>
            <person name="Castanera R."/>
            <person name="Culley D."/>
            <person name="Daum C."/>
            <person name="Ezra D."/>
            <person name="Gonzalez J."/>
            <person name="Henrissat B."/>
            <person name="Kuo A."/>
            <person name="Liang C."/>
            <person name="Lipzen A."/>
            <person name="Lutzoni F."/>
            <person name="Magnuson J."/>
            <person name="Mondo S."/>
            <person name="Nolan M."/>
            <person name="Ohm R."/>
            <person name="Pangilinan J."/>
            <person name="Park H.-J."/>
            <person name="Ramirez L."/>
            <person name="Alfaro M."/>
            <person name="Sun H."/>
            <person name="Tritt A."/>
            <person name="Yoshinaga Y."/>
            <person name="Zwiers L.-H."/>
            <person name="Turgeon B."/>
            <person name="Goodwin S."/>
            <person name="Spatafora J."/>
            <person name="Crous P."/>
            <person name="Grigoriev I."/>
        </authorList>
    </citation>
    <scope>NUCLEOTIDE SEQUENCE</scope>
    <source>
        <strain evidence="2">CBS 133067</strain>
    </source>
</reference>
<evidence type="ECO:0000313" key="3">
    <source>
        <dbReference type="Proteomes" id="UP000799772"/>
    </source>
</evidence>
<protein>
    <submittedName>
        <fullName evidence="2">Uncharacterized protein</fullName>
    </submittedName>
</protein>
<dbReference type="GO" id="GO:0043248">
    <property type="term" value="P:proteasome assembly"/>
    <property type="evidence" value="ECO:0007669"/>
    <property type="project" value="InterPro"/>
</dbReference>
<dbReference type="InterPro" id="IPR032157">
    <property type="entry name" value="PAC4"/>
</dbReference>
<organism evidence="2 3">
    <name type="scientific">Rhizodiscina lignyota</name>
    <dbReference type="NCBI Taxonomy" id="1504668"/>
    <lineage>
        <taxon>Eukaryota</taxon>
        <taxon>Fungi</taxon>
        <taxon>Dikarya</taxon>
        <taxon>Ascomycota</taxon>
        <taxon>Pezizomycotina</taxon>
        <taxon>Dothideomycetes</taxon>
        <taxon>Pleosporomycetidae</taxon>
        <taxon>Aulographales</taxon>
        <taxon>Rhizodiscinaceae</taxon>
        <taxon>Rhizodiscina</taxon>
    </lineage>
</organism>
<feature type="compositionally biased region" description="Polar residues" evidence="1">
    <location>
        <begin position="1"/>
        <end position="20"/>
    </location>
</feature>
<dbReference type="AlphaFoldDB" id="A0A9P4MG38"/>
<dbReference type="Proteomes" id="UP000799772">
    <property type="component" value="Unassembled WGS sequence"/>
</dbReference>
<dbReference type="OrthoDB" id="5407417at2759"/>